<dbReference type="FunCoup" id="F7AT56">
    <property type="interactions" value="1"/>
</dbReference>
<reference evidence="2 3" key="1">
    <citation type="journal article" date="2008" name="Nature">
        <title>Genome analysis of the platypus reveals unique signatures of evolution.</title>
        <authorList>
            <person name="Warren W.C."/>
            <person name="Hillier L.W."/>
            <person name="Marshall Graves J.A."/>
            <person name="Birney E."/>
            <person name="Ponting C.P."/>
            <person name="Grutzner F."/>
            <person name="Belov K."/>
            <person name="Miller W."/>
            <person name="Clarke L."/>
            <person name="Chinwalla A.T."/>
            <person name="Yang S.P."/>
            <person name="Heger A."/>
            <person name="Locke D.P."/>
            <person name="Miethke P."/>
            <person name="Waters P.D."/>
            <person name="Veyrunes F."/>
            <person name="Fulton L."/>
            <person name="Fulton B."/>
            <person name="Graves T."/>
            <person name="Wallis J."/>
            <person name="Puente X.S."/>
            <person name="Lopez-Otin C."/>
            <person name="Ordonez G.R."/>
            <person name="Eichler E.E."/>
            <person name="Chen L."/>
            <person name="Cheng Z."/>
            <person name="Deakin J.E."/>
            <person name="Alsop A."/>
            <person name="Thompson K."/>
            <person name="Kirby P."/>
            <person name="Papenfuss A.T."/>
            <person name="Wakefield M.J."/>
            <person name="Olender T."/>
            <person name="Lancet D."/>
            <person name="Huttley G.A."/>
            <person name="Smit A.F."/>
            <person name="Pask A."/>
            <person name="Temple-Smith P."/>
            <person name="Batzer M.A."/>
            <person name="Walker J.A."/>
            <person name="Konkel M.K."/>
            <person name="Harris R.S."/>
            <person name="Whittington C.M."/>
            <person name="Wong E.S."/>
            <person name="Gemmell N.J."/>
            <person name="Buschiazzo E."/>
            <person name="Vargas Jentzsch I.M."/>
            <person name="Merkel A."/>
            <person name="Schmitz J."/>
            <person name="Zemann A."/>
            <person name="Churakov G."/>
            <person name="Kriegs J.O."/>
            <person name="Brosius J."/>
            <person name="Murchison E.P."/>
            <person name="Sachidanandam R."/>
            <person name="Smith C."/>
            <person name="Hannon G.J."/>
            <person name="Tsend-Ayush E."/>
            <person name="McMillan D."/>
            <person name="Attenborough R."/>
            <person name="Rens W."/>
            <person name="Ferguson-Smith M."/>
            <person name="Lefevre C.M."/>
            <person name="Sharp J.A."/>
            <person name="Nicholas K.R."/>
            <person name="Ray D.A."/>
            <person name="Kube M."/>
            <person name="Reinhardt R."/>
            <person name="Pringle T.H."/>
            <person name="Taylor J."/>
            <person name="Jones R.C."/>
            <person name="Nixon B."/>
            <person name="Dacheux J.L."/>
            <person name="Niwa H."/>
            <person name="Sekita Y."/>
            <person name="Huang X."/>
            <person name="Stark A."/>
            <person name="Kheradpour P."/>
            <person name="Kellis M."/>
            <person name="Flicek P."/>
            <person name="Chen Y."/>
            <person name="Webber C."/>
            <person name="Hardison R."/>
            <person name="Nelson J."/>
            <person name="Hallsworth-Pepin K."/>
            <person name="Delehaunty K."/>
            <person name="Markovic C."/>
            <person name="Minx P."/>
            <person name="Feng Y."/>
            <person name="Kremitzki C."/>
            <person name="Mitreva M."/>
            <person name="Glasscock J."/>
            <person name="Wylie T."/>
            <person name="Wohldmann P."/>
            <person name="Thiru P."/>
            <person name="Nhan M.N."/>
            <person name="Pohl C.S."/>
            <person name="Smith S.M."/>
            <person name="Hou S."/>
            <person name="Nefedov M."/>
            <person name="de Jong P.J."/>
            <person name="Renfree M.B."/>
            <person name="Mardis E.R."/>
            <person name="Wilson R.K."/>
        </authorList>
    </citation>
    <scope>NUCLEOTIDE SEQUENCE [LARGE SCALE GENOMIC DNA]</scope>
    <source>
        <strain evidence="2 3">Glennie</strain>
    </source>
</reference>
<dbReference type="AlphaFoldDB" id="F7AT56"/>
<sequence length="429" mass="49602">MELSSARPRCQGNAPAAPQLHLCREASAPPRSVPVLIPKPTAHFRNSSRGPRTWWLGAKEESPRLETPGWAPRTEWILNIYAFWLMSGFPTAQMECESQTEQAEGSIGMAQEKHWVEKLFSPHFNTQDFLSQTHQPESWSEKLALDRVKRVEEIYNSAIKKFQEEKKLKRKEFTAQLIEQEWVPKLTEGEINISKKEVDGNCAYRRATNLGLGTEESIEETEGYCIWNAKELAALRQEMHKNRAEGISQKIQLSSLNAELEELKAKCRKLEVDFENAEKELLNSKKEICFKTLYLHQVQKDNLRKDRELQSLKRDLSEEAGNVKNLTKDLLQAREVIQKLELENKDLKEAVKKLKQQSELGDVAGREKIKLDYDLKMMKIERKLESIKSELETEKSLHAKNNKALELFRKHFSSLPVMSPLDNFKVDFL</sequence>
<dbReference type="CTD" id="347475"/>
<dbReference type="eggNOG" id="ENOG502RVAM">
    <property type="taxonomic scope" value="Eukaryota"/>
</dbReference>
<dbReference type="PANTHER" id="PTHR48251:SF1">
    <property type="entry name" value="COILED-COIL DOMAIN-CONTAINING PROTEIN 160"/>
    <property type="match status" value="1"/>
</dbReference>
<evidence type="ECO:0000313" key="2">
    <source>
        <dbReference type="Ensembl" id="ENSOANP00000018526.2"/>
    </source>
</evidence>
<dbReference type="InParanoid" id="F7AT56"/>
<protein>
    <recommendedName>
        <fullName evidence="4">Coiled-coil domain containing 160</fullName>
    </recommendedName>
</protein>
<gene>
    <name evidence="2" type="primary">CCDC160</name>
</gene>
<name>F7AT56_ORNAN</name>
<reference evidence="2" key="3">
    <citation type="submission" date="2025-09" db="UniProtKB">
        <authorList>
            <consortium name="Ensembl"/>
        </authorList>
    </citation>
    <scope>IDENTIFICATION</scope>
    <source>
        <strain evidence="2">Glennie</strain>
    </source>
</reference>
<dbReference type="OMA" id="STWTTKE"/>
<keyword evidence="3" id="KW-1185">Reference proteome</keyword>
<dbReference type="GeneTree" id="ENSGT00390000013938"/>
<dbReference type="HOGENOM" id="CLU_058746_0_0_1"/>
<evidence type="ECO:0008006" key="4">
    <source>
        <dbReference type="Google" id="ProtNLM"/>
    </source>
</evidence>
<dbReference type="RefSeq" id="XP_028923134.2">
    <property type="nucleotide sequence ID" value="XM_029067301.2"/>
</dbReference>
<proteinExistence type="predicted"/>
<keyword evidence="1" id="KW-0175">Coiled coil</keyword>
<dbReference type="PANTHER" id="PTHR48251">
    <property type="entry name" value="COILED-COIL DOMAIN-CONTAINING PROTEIN 160"/>
    <property type="match status" value="1"/>
</dbReference>
<dbReference type="Proteomes" id="UP000002279">
    <property type="component" value="Chromosome 6"/>
</dbReference>
<evidence type="ECO:0000256" key="1">
    <source>
        <dbReference type="SAM" id="Coils"/>
    </source>
</evidence>
<feature type="coiled-coil region" evidence="1">
    <location>
        <begin position="253"/>
        <end position="397"/>
    </location>
</feature>
<dbReference type="STRING" id="9258.ENSOANP00000018526"/>
<organism evidence="2 3">
    <name type="scientific">Ornithorhynchus anatinus</name>
    <name type="common">Duckbill platypus</name>
    <dbReference type="NCBI Taxonomy" id="9258"/>
    <lineage>
        <taxon>Eukaryota</taxon>
        <taxon>Metazoa</taxon>
        <taxon>Chordata</taxon>
        <taxon>Craniata</taxon>
        <taxon>Vertebrata</taxon>
        <taxon>Euteleostomi</taxon>
        <taxon>Mammalia</taxon>
        <taxon>Monotremata</taxon>
        <taxon>Ornithorhynchidae</taxon>
        <taxon>Ornithorhynchus</taxon>
    </lineage>
</organism>
<evidence type="ECO:0000313" key="3">
    <source>
        <dbReference type="Proteomes" id="UP000002279"/>
    </source>
</evidence>
<accession>F7AT56</accession>
<dbReference type="OrthoDB" id="5985715at2759"/>
<dbReference type="Ensembl" id="ENSOANT00000018529.2">
    <property type="protein sequence ID" value="ENSOANP00000018526.2"/>
    <property type="gene ID" value="ENSOANG00000011691.2"/>
</dbReference>
<dbReference type="Bgee" id="ENSOANG00000011691">
    <property type="expression patterns" value="Expressed in testis and 5 other cell types or tissues"/>
</dbReference>
<reference evidence="2" key="2">
    <citation type="submission" date="2025-08" db="UniProtKB">
        <authorList>
            <consortium name="Ensembl"/>
        </authorList>
    </citation>
    <scope>IDENTIFICATION</scope>
    <source>
        <strain evidence="2">Glennie</strain>
    </source>
</reference>
<dbReference type="GeneID" id="100084065"/>